<name>A0A1G1XYY4_9BACT</name>
<gene>
    <name evidence="2" type="ORF">A2729_00480</name>
</gene>
<sequence>MEDPFQMIKQQNQVTIKSSRFKKLGWLLIGGGVFFILLFSSLFYWWYQFDTTDNLIKLVPVDSVFYFSLKDAGPFGQKNLALMLPPQPFFKNLNINDELWQKAKSFALISFPTASASTTQEFNLVYLFELKTLPASNSLVSSKKYLILPNNFLVLADSDAALVKVKQVYNHEIFSLANQIDDKNFKNWPVHFFISKNNLIKFLNQNNNGLNTIFTHLMADDLYLSARARDQGWQFEFSGRNWPVGESTPSVEFLPQNFIFYASGINLWAIFNQLKDSEPAVFDFWQGLVSFSQEVYQFDLETLSQNLFQRPANLIIFNGESQNENRYHYILIQPLAESKLADDFRQAISIVLAQILPTEKPKRLADGTFVTELLAQAQAWPWQKEINPQGLEINYLNIPPWNLEINYLIKDHYLFISSSRSYLNNFLTDFSLAVVDLKKNCSLGGFNQPKNLIIINGLGLPEALKPYFFPDLTFLGLFKGKTSGCNFVLE</sequence>
<evidence type="ECO:0000313" key="3">
    <source>
        <dbReference type="Proteomes" id="UP000178930"/>
    </source>
</evidence>
<protein>
    <recommendedName>
        <fullName evidence="4">DUF3352 domain-containing protein</fullName>
    </recommendedName>
</protein>
<organism evidence="2 3">
    <name type="scientific">Candidatus Buchananbacteria bacterium RIFCSPHIGHO2_01_FULL_39_14</name>
    <dbReference type="NCBI Taxonomy" id="1797532"/>
    <lineage>
        <taxon>Bacteria</taxon>
        <taxon>Candidatus Buchananiibacteriota</taxon>
    </lineage>
</organism>
<proteinExistence type="predicted"/>
<keyword evidence="1" id="KW-0812">Transmembrane</keyword>
<accession>A0A1G1XYY4</accession>
<keyword evidence="1" id="KW-1133">Transmembrane helix</keyword>
<reference evidence="2 3" key="1">
    <citation type="journal article" date="2016" name="Nat. Commun.">
        <title>Thousands of microbial genomes shed light on interconnected biogeochemical processes in an aquifer system.</title>
        <authorList>
            <person name="Anantharaman K."/>
            <person name="Brown C.T."/>
            <person name="Hug L.A."/>
            <person name="Sharon I."/>
            <person name="Castelle C.J."/>
            <person name="Probst A.J."/>
            <person name="Thomas B.C."/>
            <person name="Singh A."/>
            <person name="Wilkins M.J."/>
            <person name="Karaoz U."/>
            <person name="Brodie E.L."/>
            <person name="Williams K.H."/>
            <person name="Hubbard S.S."/>
            <person name="Banfield J.F."/>
        </authorList>
    </citation>
    <scope>NUCLEOTIDE SEQUENCE [LARGE SCALE GENOMIC DNA]</scope>
</reference>
<keyword evidence="1" id="KW-0472">Membrane</keyword>
<evidence type="ECO:0000256" key="1">
    <source>
        <dbReference type="SAM" id="Phobius"/>
    </source>
</evidence>
<evidence type="ECO:0008006" key="4">
    <source>
        <dbReference type="Google" id="ProtNLM"/>
    </source>
</evidence>
<dbReference type="AlphaFoldDB" id="A0A1G1XYY4"/>
<comment type="caution">
    <text evidence="2">The sequence shown here is derived from an EMBL/GenBank/DDBJ whole genome shotgun (WGS) entry which is preliminary data.</text>
</comment>
<evidence type="ECO:0000313" key="2">
    <source>
        <dbReference type="EMBL" id="OGY45303.1"/>
    </source>
</evidence>
<dbReference type="Proteomes" id="UP000178930">
    <property type="component" value="Unassembled WGS sequence"/>
</dbReference>
<feature type="transmembrane region" description="Helical" evidence="1">
    <location>
        <begin position="24"/>
        <end position="47"/>
    </location>
</feature>
<dbReference type="EMBL" id="MHIB01000003">
    <property type="protein sequence ID" value="OGY45303.1"/>
    <property type="molecule type" value="Genomic_DNA"/>
</dbReference>